<gene>
    <name evidence="1" type="ORF">GIW81_05130</name>
</gene>
<sequence>MSLFRAPPTPIQEDDVVVKAAQPKTMTTLLPNDCRWPIGDPLHADFHFCGLAKQDGGPYCADHMRQARTSSRPRTPTYISGARV</sequence>
<organism evidence="1 2">
    <name type="scientific">Hyphomicrobium album</name>
    <dbReference type="NCBI Taxonomy" id="2665159"/>
    <lineage>
        <taxon>Bacteria</taxon>
        <taxon>Pseudomonadati</taxon>
        <taxon>Pseudomonadota</taxon>
        <taxon>Alphaproteobacteria</taxon>
        <taxon>Hyphomicrobiales</taxon>
        <taxon>Hyphomicrobiaceae</taxon>
        <taxon>Hyphomicrobium</taxon>
    </lineage>
</organism>
<proteinExistence type="predicted"/>
<dbReference type="InterPro" id="IPR011681">
    <property type="entry name" value="GcrA"/>
</dbReference>
<evidence type="ECO:0008006" key="3">
    <source>
        <dbReference type="Google" id="ProtNLM"/>
    </source>
</evidence>
<dbReference type="Pfam" id="PF07750">
    <property type="entry name" value="GcrA"/>
    <property type="match status" value="1"/>
</dbReference>
<accession>A0A6I3KHX2</accession>
<dbReference type="RefSeq" id="WP_154738230.1">
    <property type="nucleotide sequence ID" value="NZ_WMBQ01000001.1"/>
</dbReference>
<reference evidence="1 2" key="1">
    <citation type="submission" date="2019-11" db="EMBL/GenBank/DDBJ databases">
        <title>Identification of a novel strain.</title>
        <authorList>
            <person name="Xu Q."/>
            <person name="Wang G."/>
        </authorList>
    </citation>
    <scope>NUCLEOTIDE SEQUENCE [LARGE SCALE GENOMIC DNA]</scope>
    <source>
        <strain evidence="2">xq</strain>
    </source>
</reference>
<dbReference type="EMBL" id="WMBQ01000001">
    <property type="protein sequence ID" value="MTD93716.1"/>
    <property type="molecule type" value="Genomic_DNA"/>
</dbReference>
<protein>
    <recommendedName>
        <fullName evidence="3">GcrA cell cycle regulator</fullName>
    </recommendedName>
</protein>
<evidence type="ECO:0000313" key="1">
    <source>
        <dbReference type="EMBL" id="MTD93716.1"/>
    </source>
</evidence>
<dbReference type="Proteomes" id="UP000440694">
    <property type="component" value="Unassembled WGS sequence"/>
</dbReference>
<name>A0A6I3KHX2_9HYPH</name>
<evidence type="ECO:0000313" key="2">
    <source>
        <dbReference type="Proteomes" id="UP000440694"/>
    </source>
</evidence>
<keyword evidence="2" id="KW-1185">Reference proteome</keyword>
<comment type="caution">
    <text evidence="1">The sequence shown here is derived from an EMBL/GenBank/DDBJ whole genome shotgun (WGS) entry which is preliminary data.</text>
</comment>
<dbReference type="AlphaFoldDB" id="A0A6I3KHX2"/>